<feature type="domain" description="Carrier" evidence="5">
    <location>
        <begin position="571"/>
        <end position="648"/>
    </location>
</feature>
<dbReference type="EMBL" id="QGTD01000016">
    <property type="protein sequence ID" value="PWU67350.1"/>
    <property type="molecule type" value="Genomic_DNA"/>
</dbReference>
<dbReference type="InterPro" id="IPR020806">
    <property type="entry name" value="PKS_PP-bd"/>
</dbReference>
<dbReference type="PROSITE" id="PS50075">
    <property type="entry name" value="CARRIER"/>
    <property type="match status" value="2"/>
</dbReference>
<dbReference type="Pfam" id="PF00550">
    <property type="entry name" value="PP-binding"/>
    <property type="match status" value="2"/>
</dbReference>
<keyword evidence="1" id="KW-0596">Phosphopantetheine</keyword>
<name>A0A317KXA6_9BACI</name>
<gene>
    <name evidence="7" type="ORF">DLJ74_15975</name>
</gene>
<feature type="non-terminal residue" evidence="7">
    <location>
        <position position="1"/>
    </location>
</feature>
<keyword evidence="8" id="KW-1185">Reference proteome</keyword>
<dbReference type="InterPro" id="IPR014031">
    <property type="entry name" value="Ketoacyl_synth_C"/>
</dbReference>
<comment type="caution">
    <text evidence="7">The sequence shown here is derived from an EMBL/GenBank/DDBJ whole genome shotgun (WGS) entry which is preliminary data.</text>
</comment>
<feature type="compositionally biased region" description="Basic and acidic residues" evidence="4">
    <location>
        <begin position="402"/>
        <end position="413"/>
    </location>
</feature>
<evidence type="ECO:0008006" key="9">
    <source>
        <dbReference type="Google" id="ProtNLM"/>
    </source>
</evidence>
<organism evidence="7 8">
    <name type="scientific">Gracilibacillus dipsosauri</name>
    <dbReference type="NCBI Taxonomy" id="178340"/>
    <lineage>
        <taxon>Bacteria</taxon>
        <taxon>Bacillati</taxon>
        <taxon>Bacillota</taxon>
        <taxon>Bacilli</taxon>
        <taxon>Bacillales</taxon>
        <taxon>Bacillaceae</taxon>
        <taxon>Gracilibacillus</taxon>
    </lineage>
</organism>
<dbReference type="AlphaFoldDB" id="A0A317KXA6"/>
<evidence type="ECO:0000259" key="6">
    <source>
        <dbReference type="PROSITE" id="PS52004"/>
    </source>
</evidence>
<dbReference type="InterPro" id="IPR020841">
    <property type="entry name" value="PKS_Beta-ketoAc_synthase_dom"/>
</dbReference>
<dbReference type="Gene3D" id="1.10.1200.10">
    <property type="entry name" value="ACP-like"/>
    <property type="match status" value="2"/>
</dbReference>
<dbReference type="InterPro" id="IPR006162">
    <property type="entry name" value="Ppantetheine_attach_site"/>
</dbReference>
<evidence type="ECO:0000256" key="2">
    <source>
        <dbReference type="ARBA" id="ARBA00022553"/>
    </source>
</evidence>
<feature type="region of interest" description="Disordered" evidence="4">
    <location>
        <begin position="385"/>
        <end position="414"/>
    </location>
</feature>
<dbReference type="PROSITE" id="PS52004">
    <property type="entry name" value="KS3_2"/>
    <property type="match status" value="1"/>
</dbReference>
<dbReference type="PANTHER" id="PTHR43775">
    <property type="entry name" value="FATTY ACID SYNTHASE"/>
    <property type="match status" value="1"/>
</dbReference>
<dbReference type="InterPro" id="IPR036736">
    <property type="entry name" value="ACP-like_sf"/>
</dbReference>
<evidence type="ECO:0000256" key="4">
    <source>
        <dbReference type="SAM" id="MobiDB-lite"/>
    </source>
</evidence>
<keyword evidence="3" id="KW-0808">Transferase</keyword>
<accession>A0A317KXA6</accession>
<evidence type="ECO:0000256" key="1">
    <source>
        <dbReference type="ARBA" id="ARBA00022450"/>
    </source>
</evidence>
<dbReference type="RefSeq" id="WP_245902364.1">
    <property type="nucleotide sequence ID" value="NZ_QGTD01000016.1"/>
</dbReference>
<feature type="domain" description="Ketosynthase family 3 (KS3)" evidence="6">
    <location>
        <begin position="1"/>
        <end position="199"/>
    </location>
</feature>
<dbReference type="SMART" id="SM01294">
    <property type="entry name" value="PKS_PP_betabranch"/>
    <property type="match status" value="2"/>
</dbReference>
<dbReference type="SMART" id="SM00823">
    <property type="entry name" value="PKS_PP"/>
    <property type="match status" value="2"/>
</dbReference>
<sequence>ERANGMVPGEAVAAVVLKRLSQAQADQDPIYAVIRGSGMNYDGKTNGITAPNGVVQSQLYRSVYDRYGIDPETLSYIVTHGTGTRLGDPVEVNGLRDAFQSYTKKEGFCAITSTKTNFGHTFAASGLVSLISMVQALRHETIPASLHCEQENKYIQWENSPFYVNKTNQEWKDSPGKPRRGAVSAFGMSGTNVHLVVESYSKEERDEKGTSLPYYLLALSAKTEEALAEKVTDLIAYLEGTEGQKADLLQVSYTLLHGRQHFRHRWAMIVHQKEDALYALKRAINKENTPNLFHGVVPSMFTSQTALMKYITSLLEQNKDARKDPQQYQENLMALATMYCQGYEIDSEALFFGTNAKSLHMPTYPFARNNYWVESKEPDMRYSIRETIDSPSPNEDPTTKSLRNEPKKDHGEASKQYALQHLSTPEIDTWSSVPIAKPESIQLTGVKDKSRGNEHSETSDIEEIEKSIAMLLKEVLDLDQENVDRDMPFIEMGMDSIVGVEWIQAVNNQYQTSFTANSIYEFPNIRKFATALAQSSSGFAEDAIDGENESKIDSTLPIEPIDKPNDSPTLNNTEEVISYLVESLAESLSMDKKEIKLDSELVELGLDSIIGVEWIQAINERYGLTLTANSIYEYPYLREFADFILSQLSMENELDNSSPLHLQQLVKSVQAGEIDIEQADQLLQRGDIKK</sequence>
<dbReference type="Pfam" id="PF02801">
    <property type="entry name" value="Ketoacyl-synt_C"/>
    <property type="match status" value="1"/>
</dbReference>
<dbReference type="Gene3D" id="3.30.70.3290">
    <property type="match status" value="1"/>
</dbReference>
<evidence type="ECO:0000259" key="5">
    <source>
        <dbReference type="PROSITE" id="PS50075"/>
    </source>
</evidence>
<evidence type="ECO:0000313" key="7">
    <source>
        <dbReference type="EMBL" id="PWU67350.1"/>
    </source>
</evidence>
<evidence type="ECO:0000256" key="3">
    <source>
        <dbReference type="ARBA" id="ARBA00022679"/>
    </source>
</evidence>
<reference evidence="7 8" key="1">
    <citation type="submission" date="2018-05" db="EMBL/GenBank/DDBJ databases">
        <title>Genomic analysis of Gracilibacillus dipsosauri DD1 reveals novel features of a salt-tolerant amylase.</title>
        <authorList>
            <person name="Deutch C.E."/>
            <person name="Yang S."/>
        </authorList>
    </citation>
    <scope>NUCLEOTIDE SEQUENCE [LARGE SCALE GENOMIC DNA]</scope>
    <source>
        <strain evidence="7 8">DD1</strain>
    </source>
</reference>
<proteinExistence type="predicted"/>
<protein>
    <recommendedName>
        <fullName evidence="9">Carrier domain-containing protein</fullName>
    </recommendedName>
</protein>
<feature type="compositionally biased region" description="Polar residues" evidence="4">
    <location>
        <begin position="389"/>
        <end position="401"/>
    </location>
</feature>
<dbReference type="InterPro" id="IPR050091">
    <property type="entry name" value="PKS_NRPS_Biosynth_Enz"/>
</dbReference>
<dbReference type="PANTHER" id="PTHR43775:SF37">
    <property type="entry name" value="SI:DKEY-61P9.11"/>
    <property type="match status" value="1"/>
</dbReference>
<dbReference type="SMART" id="SM00825">
    <property type="entry name" value="PKS_KS"/>
    <property type="match status" value="1"/>
</dbReference>
<dbReference type="CDD" id="cd00833">
    <property type="entry name" value="PKS"/>
    <property type="match status" value="1"/>
</dbReference>
<feature type="domain" description="Carrier" evidence="5">
    <location>
        <begin position="459"/>
        <end position="536"/>
    </location>
</feature>
<dbReference type="Proteomes" id="UP000245624">
    <property type="component" value="Unassembled WGS sequence"/>
</dbReference>
<dbReference type="GO" id="GO:0031177">
    <property type="term" value="F:phosphopantetheine binding"/>
    <property type="evidence" value="ECO:0007669"/>
    <property type="project" value="InterPro"/>
</dbReference>
<dbReference type="Gene3D" id="3.40.47.10">
    <property type="match status" value="1"/>
</dbReference>
<dbReference type="SUPFAM" id="SSF47336">
    <property type="entry name" value="ACP-like"/>
    <property type="match status" value="2"/>
</dbReference>
<dbReference type="SUPFAM" id="SSF53901">
    <property type="entry name" value="Thiolase-like"/>
    <property type="match status" value="1"/>
</dbReference>
<dbReference type="GO" id="GO:0006633">
    <property type="term" value="P:fatty acid biosynthetic process"/>
    <property type="evidence" value="ECO:0007669"/>
    <property type="project" value="TreeGrafter"/>
</dbReference>
<dbReference type="Pfam" id="PF22621">
    <property type="entry name" value="CurL-like_PKS_C"/>
    <property type="match status" value="1"/>
</dbReference>
<evidence type="ECO:0000313" key="8">
    <source>
        <dbReference type="Proteomes" id="UP000245624"/>
    </source>
</evidence>
<dbReference type="PROSITE" id="PS00012">
    <property type="entry name" value="PHOSPHOPANTETHEINE"/>
    <property type="match status" value="2"/>
</dbReference>
<dbReference type="InterPro" id="IPR016039">
    <property type="entry name" value="Thiolase-like"/>
</dbReference>
<dbReference type="GO" id="GO:0004312">
    <property type="term" value="F:fatty acid synthase activity"/>
    <property type="evidence" value="ECO:0007669"/>
    <property type="project" value="TreeGrafter"/>
</dbReference>
<keyword evidence="2" id="KW-0597">Phosphoprotein</keyword>
<dbReference type="InterPro" id="IPR009081">
    <property type="entry name" value="PP-bd_ACP"/>
</dbReference>